<evidence type="ECO:0000256" key="6">
    <source>
        <dbReference type="ARBA" id="ARBA00022694"/>
    </source>
</evidence>
<dbReference type="Proteomes" id="UP000091918">
    <property type="component" value="Unassembled WGS sequence"/>
</dbReference>
<dbReference type="OrthoDB" id="263283at2759"/>
<comment type="catalytic activity">
    <reaction evidence="8">
        <text>4-demethyl-7-[(3S)-3-amino-3-carboxypropyl]wyosine(37) in tRNA(Phe) + S-adenosyl-L-methionine = 7-[(3S)-3-amino-3-carboxypropyl]wyosine(37) in tRNA(Phe) + S-adenosyl-L-homocysteine + H(+)</text>
        <dbReference type="Rhea" id="RHEA:36635"/>
        <dbReference type="Rhea" id="RHEA-COMP:10378"/>
        <dbReference type="Rhea" id="RHEA-COMP:10379"/>
        <dbReference type="ChEBI" id="CHEBI:15378"/>
        <dbReference type="ChEBI" id="CHEBI:57856"/>
        <dbReference type="ChEBI" id="CHEBI:59789"/>
        <dbReference type="ChEBI" id="CHEBI:73543"/>
        <dbReference type="ChEBI" id="CHEBI:73550"/>
        <dbReference type="EC" id="2.1.1.282"/>
    </reaction>
</comment>
<dbReference type="AlphaFoldDB" id="A0A1B7P6Q9"/>
<dbReference type="PANTHER" id="PTHR48418">
    <property type="entry name" value="TRNA WYBUTOSINE-SYNTHESIZING PROTEIN 3"/>
    <property type="match status" value="1"/>
</dbReference>
<keyword evidence="6" id="KW-0819">tRNA processing</keyword>
<evidence type="ECO:0000259" key="10">
    <source>
        <dbReference type="Pfam" id="PF02676"/>
    </source>
</evidence>
<keyword evidence="12" id="KW-1185">Reference proteome</keyword>
<comment type="similarity">
    <text evidence="1">Belongs to the TYW3 family.</text>
</comment>
<dbReference type="GO" id="GO:0008168">
    <property type="term" value="F:methyltransferase activity"/>
    <property type="evidence" value="ECO:0007669"/>
    <property type="project" value="UniProtKB-KW"/>
</dbReference>
<feature type="domain" description="tRNA wybutosine-synthesizing protein" evidence="10">
    <location>
        <begin position="1"/>
        <end position="105"/>
    </location>
</feature>
<keyword evidence="3" id="KW-0489">Methyltransferase</keyword>
<protein>
    <recommendedName>
        <fullName evidence="2">tRNA(Phe) 7-[(3-amino-3-carboxypropyl)-4-demethylwyosine(37)-N(4)]-methyltransferase</fullName>
        <ecNumber evidence="2">2.1.1.282</ecNumber>
    </recommendedName>
    <alternativeName>
        <fullName evidence="7">tRNA(Phe) 7-((3-amino-3-carboxypropyl)-4-demethylwyosine(37)-N(4))-methyltransferase</fullName>
    </alternativeName>
</protein>
<feature type="compositionally biased region" description="Basic and acidic residues" evidence="9">
    <location>
        <begin position="115"/>
        <end position="146"/>
    </location>
</feature>
<evidence type="ECO:0000256" key="2">
    <source>
        <dbReference type="ARBA" id="ARBA00012750"/>
    </source>
</evidence>
<dbReference type="EMBL" id="LGUA01000054">
    <property type="protein sequence ID" value="OAX84715.1"/>
    <property type="molecule type" value="Genomic_DNA"/>
</dbReference>
<dbReference type="GO" id="GO:0032259">
    <property type="term" value="P:methylation"/>
    <property type="evidence" value="ECO:0007669"/>
    <property type="project" value="UniProtKB-KW"/>
</dbReference>
<evidence type="ECO:0000256" key="3">
    <source>
        <dbReference type="ARBA" id="ARBA00022603"/>
    </source>
</evidence>
<keyword evidence="4" id="KW-0808">Transferase</keyword>
<feature type="region of interest" description="Disordered" evidence="9">
    <location>
        <begin position="108"/>
        <end position="165"/>
    </location>
</feature>
<evidence type="ECO:0000256" key="9">
    <source>
        <dbReference type="SAM" id="MobiDB-lite"/>
    </source>
</evidence>
<gene>
    <name evidence="11" type="ORF">ACJ72_00912</name>
</gene>
<dbReference type="GO" id="GO:0008033">
    <property type="term" value="P:tRNA processing"/>
    <property type="evidence" value="ECO:0007669"/>
    <property type="project" value="UniProtKB-KW"/>
</dbReference>
<dbReference type="InterPro" id="IPR036602">
    <property type="entry name" value="tRNA_yW-synthesising-like_sf"/>
</dbReference>
<evidence type="ECO:0000313" key="12">
    <source>
        <dbReference type="Proteomes" id="UP000091918"/>
    </source>
</evidence>
<evidence type="ECO:0000256" key="7">
    <source>
        <dbReference type="ARBA" id="ARBA00030554"/>
    </source>
</evidence>
<evidence type="ECO:0000256" key="5">
    <source>
        <dbReference type="ARBA" id="ARBA00022691"/>
    </source>
</evidence>
<reference evidence="11 12" key="1">
    <citation type="submission" date="2015-07" db="EMBL/GenBank/DDBJ databases">
        <title>Emmonsia species relationships and genome sequence.</title>
        <authorList>
            <person name="Cuomo C.A."/>
            <person name="Schwartz I.S."/>
            <person name="Kenyon C."/>
            <person name="de Hoog G.S."/>
            <person name="Govender N.P."/>
            <person name="Botha A."/>
            <person name="Moreno L."/>
            <person name="de Vries M."/>
            <person name="Munoz J.F."/>
            <person name="Stielow J.B."/>
        </authorList>
    </citation>
    <scope>NUCLEOTIDE SEQUENCE [LARGE SCALE GENOMIC DNA]</scope>
    <source>
        <strain evidence="11 12">CBS 136260</strain>
    </source>
</reference>
<organism evidence="11 12">
    <name type="scientific">Emergomyces africanus</name>
    <dbReference type="NCBI Taxonomy" id="1955775"/>
    <lineage>
        <taxon>Eukaryota</taxon>
        <taxon>Fungi</taxon>
        <taxon>Dikarya</taxon>
        <taxon>Ascomycota</taxon>
        <taxon>Pezizomycotina</taxon>
        <taxon>Eurotiomycetes</taxon>
        <taxon>Eurotiomycetidae</taxon>
        <taxon>Onygenales</taxon>
        <taxon>Ajellomycetaceae</taxon>
        <taxon>Emergomyces</taxon>
    </lineage>
</organism>
<accession>A0A1B7P6Q9</accession>
<dbReference type="STRING" id="1658172.A0A1B7P6Q9"/>
<dbReference type="PANTHER" id="PTHR48418:SF1">
    <property type="entry name" value="TRNA WYBUTOSINE-SYNTHESIZING PROTEIN 3"/>
    <property type="match status" value="1"/>
</dbReference>
<dbReference type="EC" id="2.1.1.282" evidence="2"/>
<keyword evidence="5" id="KW-0949">S-adenosyl-L-methionine</keyword>
<dbReference type="Gene3D" id="3.30.1960.10">
    <property type="entry name" value="tRNA wybutosine-synthesizing-like"/>
    <property type="match status" value="1"/>
</dbReference>
<proteinExistence type="inferred from homology"/>
<evidence type="ECO:0000256" key="1">
    <source>
        <dbReference type="ARBA" id="ARBA00008569"/>
    </source>
</evidence>
<dbReference type="Pfam" id="PF02676">
    <property type="entry name" value="TYW3"/>
    <property type="match status" value="1"/>
</dbReference>
<dbReference type="InterPro" id="IPR003827">
    <property type="entry name" value="tRNA_yW-synthesising"/>
</dbReference>
<evidence type="ECO:0000256" key="8">
    <source>
        <dbReference type="ARBA" id="ARBA00049202"/>
    </source>
</evidence>
<comment type="caution">
    <text evidence="11">The sequence shown here is derived from an EMBL/GenBank/DDBJ whole genome shotgun (WGS) entry which is preliminary data.</text>
</comment>
<sequence>MAASLQHAQPVLAAATTAGFRESGIQSLRCLNDTEAYPIVAVRSSGLALESIIGSHQRHIGNETEENIAKSVVSEDYLRMLLAVANERFNANATRRERFWAKLQEFSTGRPGDVSSRRPGWEDPEVRRQRKREEGLKRSKAVREAKSAQMEIDTPLDATGQVEEG</sequence>
<dbReference type="SUPFAM" id="SSF111278">
    <property type="entry name" value="SSo0622-like"/>
    <property type="match status" value="1"/>
</dbReference>
<name>A0A1B7P6Q9_9EURO</name>
<evidence type="ECO:0000256" key="4">
    <source>
        <dbReference type="ARBA" id="ARBA00022679"/>
    </source>
</evidence>
<evidence type="ECO:0000313" key="11">
    <source>
        <dbReference type="EMBL" id="OAX84715.1"/>
    </source>
</evidence>